<dbReference type="Pfam" id="PF13366">
    <property type="entry name" value="PDDEXK_3"/>
    <property type="match status" value="1"/>
</dbReference>
<dbReference type="AlphaFoldDB" id="A0A419F1S9"/>
<reference evidence="1 2" key="1">
    <citation type="journal article" date="2017" name="ISME J.">
        <title>Energy and carbon metabolisms in a deep terrestrial subsurface fluid microbial community.</title>
        <authorList>
            <person name="Momper L."/>
            <person name="Jungbluth S.P."/>
            <person name="Lee M.D."/>
            <person name="Amend J.P."/>
        </authorList>
    </citation>
    <scope>NUCLEOTIDE SEQUENCE [LARGE SCALE GENOMIC DNA]</scope>
    <source>
        <strain evidence="1">SURF_17</strain>
    </source>
</reference>
<dbReference type="NCBIfam" id="TIGR04256">
    <property type="entry name" value="GxxExxY"/>
    <property type="match status" value="1"/>
</dbReference>
<comment type="caution">
    <text evidence="1">The sequence shown here is derived from an EMBL/GenBank/DDBJ whole genome shotgun (WGS) entry which is preliminary data.</text>
</comment>
<sequence>MGKLLYEDLTGKVIGAAMEVHTTLGAGFLESVYGEALAYEMQLRQILFERQKALPVYYKGRQVKEFICDFWIDGKILGELKAVRSLTNNEEAQLMNYLKATDVKLGMLLNFGEQSLKFKRLIL</sequence>
<name>A0A419F1S9_9BACT</name>
<proteinExistence type="predicted"/>
<dbReference type="EMBL" id="QZKI01000050">
    <property type="protein sequence ID" value="RJP72086.1"/>
    <property type="molecule type" value="Genomic_DNA"/>
</dbReference>
<organism evidence="1 2">
    <name type="scientific">Candidatus Abyssobacteria bacterium SURF_17</name>
    <dbReference type="NCBI Taxonomy" id="2093361"/>
    <lineage>
        <taxon>Bacteria</taxon>
        <taxon>Pseudomonadati</taxon>
        <taxon>Candidatus Hydrogenedentota</taxon>
        <taxon>Candidatus Abyssobacteria</taxon>
    </lineage>
</organism>
<accession>A0A419F1S9</accession>
<evidence type="ECO:0000313" key="2">
    <source>
        <dbReference type="Proteomes" id="UP000285961"/>
    </source>
</evidence>
<gene>
    <name evidence="1" type="ORF">C4532_06565</name>
</gene>
<dbReference type="InterPro" id="IPR026350">
    <property type="entry name" value="GxxExxY"/>
</dbReference>
<protein>
    <submittedName>
        <fullName evidence="1">GxxExxY protein</fullName>
    </submittedName>
</protein>
<evidence type="ECO:0000313" key="1">
    <source>
        <dbReference type="EMBL" id="RJP72086.1"/>
    </source>
</evidence>
<dbReference type="Proteomes" id="UP000285961">
    <property type="component" value="Unassembled WGS sequence"/>
</dbReference>